<dbReference type="Pfam" id="PF00356">
    <property type="entry name" value="LacI"/>
    <property type="match status" value="1"/>
</dbReference>
<dbReference type="Proteomes" id="UP001157034">
    <property type="component" value="Unassembled WGS sequence"/>
</dbReference>
<dbReference type="Gene3D" id="3.40.50.2300">
    <property type="match status" value="2"/>
</dbReference>
<dbReference type="InterPro" id="IPR046335">
    <property type="entry name" value="LacI/GalR-like_sensor"/>
</dbReference>
<dbReference type="Pfam" id="PF13377">
    <property type="entry name" value="Peripla_BP_3"/>
    <property type="match status" value="1"/>
</dbReference>
<evidence type="ECO:0000256" key="1">
    <source>
        <dbReference type="ARBA" id="ARBA00023015"/>
    </source>
</evidence>
<dbReference type="SUPFAM" id="SSF47413">
    <property type="entry name" value="lambda repressor-like DNA-binding domains"/>
    <property type="match status" value="1"/>
</dbReference>
<dbReference type="CDD" id="cd01392">
    <property type="entry name" value="HTH_LacI"/>
    <property type="match status" value="1"/>
</dbReference>
<dbReference type="InterPro" id="IPR010982">
    <property type="entry name" value="Lambda_DNA-bd_dom_sf"/>
</dbReference>
<name>A0ABQ6K5X2_9MICO</name>
<proteinExistence type="predicted"/>
<evidence type="ECO:0000259" key="4">
    <source>
        <dbReference type="PROSITE" id="PS50932"/>
    </source>
</evidence>
<organism evidence="5 6">
    <name type="scientific">Pseudolysinimonas kribbensis</name>
    <dbReference type="NCBI Taxonomy" id="433641"/>
    <lineage>
        <taxon>Bacteria</taxon>
        <taxon>Bacillati</taxon>
        <taxon>Actinomycetota</taxon>
        <taxon>Actinomycetes</taxon>
        <taxon>Micrococcales</taxon>
        <taxon>Microbacteriaceae</taxon>
        <taxon>Pseudolysinimonas</taxon>
    </lineage>
</organism>
<dbReference type="PROSITE" id="PS00356">
    <property type="entry name" value="HTH_LACI_1"/>
    <property type="match status" value="1"/>
</dbReference>
<keyword evidence="6" id="KW-1185">Reference proteome</keyword>
<dbReference type="PANTHER" id="PTHR30146:SF109">
    <property type="entry name" value="HTH-TYPE TRANSCRIPTIONAL REGULATOR GALS"/>
    <property type="match status" value="1"/>
</dbReference>
<keyword evidence="3" id="KW-0804">Transcription</keyword>
<evidence type="ECO:0000256" key="2">
    <source>
        <dbReference type="ARBA" id="ARBA00023125"/>
    </source>
</evidence>
<dbReference type="SUPFAM" id="SSF53822">
    <property type="entry name" value="Periplasmic binding protein-like I"/>
    <property type="match status" value="1"/>
</dbReference>
<evidence type="ECO:0000256" key="3">
    <source>
        <dbReference type="ARBA" id="ARBA00023163"/>
    </source>
</evidence>
<evidence type="ECO:0000313" key="5">
    <source>
        <dbReference type="EMBL" id="GMA95000.1"/>
    </source>
</evidence>
<feature type="domain" description="HTH lacI-type" evidence="4">
    <location>
        <begin position="17"/>
        <end position="71"/>
    </location>
</feature>
<dbReference type="SMART" id="SM00354">
    <property type="entry name" value="HTH_LACI"/>
    <property type="match status" value="1"/>
</dbReference>
<sequence>MAVREGRTTVASRSGAATIAEVAQRAGVSPATVSRVMNGRFVGEPQVAERVRQAAAELDYSPNHLARSLALGETKAIAFLVPDLSNPAFQAVLSSLSKTAAKDGYRVLVVDSGESPTEEPLLAAEARRRCDAIVLCAPRMSEDDLVVAADALRPVVVINRQTSRVSAPTLSIDYRSGVESLARHLYDLGHRHLVFLEGPEGSVSNRARLLGLEDFERSTPDVRLDRLPVGAGSEDGLLAAGDVIATGATAALAFNDLVAVGLIGGLVERGVRVPEDLSVTGFDDIPFARYISPPLTTASVPHEELGVQAWSRMRSLVRHETPEHNVLFQPRLELRKSTAAPRA</sequence>
<keyword evidence="1" id="KW-0805">Transcription regulation</keyword>
<dbReference type="CDD" id="cd06267">
    <property type="entry name" value="PBP1_LacI_sugar_binding-like"/>
    <property type="match status" value="1"/>
</dbReference>
<dbReference type="PRINTS" id="PR00036">
    <property type="entry name" value="HTHLACI"/>
</dbReference>
<dbReference type="InterPro" id="IPR028082">
    <property type="entry name" value="Peripla_BP_I"/>
</dbReference>
<accession>A0ABQ6K5X2</accession>
<dbReference type="EMBL" id="BSVB01000001">
    <property type="protein sequence ID" value="GMA95000.1"/>
    <property type="molecule type" value="Genomic_DNA"/>
</dbReference>
<reference evidence="6" key="1">
    <citation type="journal article" date="2019" name="Int. J. Syst. Evol. Microbiol.">
        <title>The Global Catalogue of Microorganisms (GCM) 10K type strain sequencing project: providing services to taxonomists for standard genome sequencing and annotation.</title>
        <authorList>
            <consortium name="The Broad Institute Genomics Platform"/>
            <consortium name="The Broad Institute Genome Sequencing Center for Infectious Disease"/>
            <person name="Wu L."/>
            <person name="Ma J."/>
        </authorList>
    </citation>
    <scope>NUCLEOTIDE SEQUENCE [LARGE SCALE GENOMIC DNA]</scope>
    <source>
        <strain evidence="6">NBRC 108894</strain>
    </source>
</reference>
<dbReference type="InterPro" id="IPR000843">
    <property type="entry name" value="HTH_LacI"/>
</dbReference>
<dbReference type="PANTHER" id="PTHR30146">
    <property type="entry name" value="LACI-RELATED TRANSCRIPTIONAL REPRESSOR"/>
    <property type="match status" value="1"/>
</dbReference>
<keyword evidence="2" id="KW-0238">DNA-binding</keyword>
<comment type="caution">
    <text evidence="5">The sequence shown here is derived from an EMBL/GenBank/DDBJ whole genome shotgun (WGS) entry which is preliminary data.</text>
</comment>
<evidence type="ECO:0000313" key="6">
    <source>
        <dbReference type="Proteomes" id="UP001157034"/>
    </source>
</evidence>
<protein>
    <recommendedName>
        <fullName evidence="4">HTH lacI-type domain-containing protein</fullName>
    </recommendedName>
</protein>
<gene>
    <name evidence="5" type="ORF">GCM10025881_18240</name>
</gene>
<dbReference type="Gene3D" id="1.10.260.40">
    <property type="entry name" value="lambda repressor-like DNA-binding domains"/>
    <property type="match status" value="1"/>
</dbReference>
<dbReference type="PROSITE" id="PS50932">
    <property type="entry name" value="HTH_LACI_2"/>
    <property type="match status" value="1"/>
</dbReference>